<reference evidence="1" key="1">
    <citation type="submission" date="2021-02" db="EMBL/GenBank/DDBJ databases">
        <authorList>
            <person name="Nowell W R."/>
        </authorList>
    </citation>
    <scope>NUCLEOTIDE SEQUENCE</scope>
    <source>
        <strain evidence="1">Ploen Becks lab</strain>
    </source>
</reference>
<proteinExistence type="predicted"/>
<protein>
    <submittedName>
        <fullName evidence="1">Uncharacterized protein</fullName>
    </submittedName>
</protein>
<evidence type="ECO:0000313" key="1">
    <source>
        <dbReference type="EMBL" id="CAF1102853.1"/>
    </source>
</evidence>
<comment type="caution">
    <text evidence="1">The sequence shown here is derived from an EMBL/GenBank/DDBJ whole genome shotgun (WGS) entry which is preliminary data.</text>
</comment>
<sequence>MPNDMKCNKLLEYFENTWMKDIKPEVWNHDNSDMRTNNIIEVFHSGLNKLHPNTFTLIKYLKQQQSTVLIDYERVKQDQWFDDNNFSDTDDDEDTNDAQNINNNGVNIQHQQENLVYANLETVQVLETNFNLNDEQPGPSTRIPLAVRFADLDFVDLSDESFNYLENVLWKVSSRCV</sequence>
<name>A0A814PA51_9BILA</name>
<dbReference type="EMBL" id="CAJNOC010007659">
    <property type="protein sequence ID" value="CAF1102853.1"/>
    <property type="molecule type" value="Genomic_DNA"/>
</dbReference>
<gene>
    <name evidence="1" type="ORF">OXX778_LOCUS21240</name>
</gene>
<organism evidence="1 2">
    <name type="scientific">Brachionus calyciflorus</name>
    <dbReference type="NCBI Taxonomy" id="104777"/>
    <lineage>
        <taxon>Eukaryota</taxon>
        <taxon>Metazoa</taxon>
        <taxon>Spiralia</taxon>
        <taxon>Gnathifera</taxon>
        <taxon>Rotifera</taxon>
        <taxon>Eurotatoria</taxon>
        <taxon>Monogononta</taxon>
        <taxon>Pseudotrocha</taxon>
        <taxon>Ploima</taxon>
        <taxon>Brachionidae</taxon>
        <taxon>Brachionus</taxon>
    </lineage>
</organism>
<dbReference type="AlphaFoldDB" id="A0A814PA51"/>
<keyword evidence="2" id="KW-1185">Reference proteome</keyword>
<dbReference type="Proteomes" id="UP000663879">
    <property type="component" value="Unassembled WGS sequence"/>
</dbReference>
<evidence type="ECO:0000313" key="2">
    <source>
        <dbReference type="Proteomes" id="UP000663879"/>
    </source>
</evidence>
<accession>A0A814PA51</accession>